<dbReference type="GO" id="GO:0008324">
    <property type="term" value="F:monoatomic cation transmembrane transporter activity"/>
    <property type="evidence" value="ECO:0007669"/>
    <property type="project" value="InterPro"/>
</dbReference>
<proteinExistence type="inferred from homology"/>
<dbReference type="NCBIfam" id="NF006518">
    <property type="entry name" value="PRK08965.1-2"/>
    <property type="match status" value="1"/>
</dbReference>
<protein>
    <submittedName>
        <fullName evidence="8">Multicomponent K+:H+ antiporter subunit E</fullName>
    </submittedName>
</protein>
<comment type="similarity">
    <text evidence="2">Belongs to the CPA3 antiporters (TC 2.A.63) subunit E family.</text>
</comment>
<accession>A0A420WP62</accession>
<feature type="transmembrane region" description="Helical" evidence="7">
    <location>
        <begin position="60"/>
        <end position="84"/>
    </location>
</feature>
<keyword evidence="5 7" id="KW-1133">Transmembrane helix</keyword>
<keyword evidence="3" id="KW-1003">Cell membrane</keyword>
<comment type="subcellular location">
    <subcellularLocation>
        <location evidence="1">Cell membrane</location>
        <topology evidence="1">Multi-pass membrane protein</topology>
    </subcellularLocation>
</comment>
<evidence type="ECO:0000313" key="9">
    <source>
        <dbReference type="Proteomes" id="UP000277424"/>
    </source>
</evidence>
<evidence type="ECO:0000256" key="1">
    <source>
        <dbReference type="ARBA" id="ARBA00004651"/>
    </source>
</evidence>
<evidence type="ECO:0000256" key="6">
    <source>
        <dbReference type="ARBA" id="ARBA00023136"/>
    </source>
</evidence>
<feature type="transmembrane region" description="Helical" evidence="7">
    <location>
        <begin position="12"/>
        <end position="40"/>
    </location>
</feature>
<evidence type="ECO:0000256" key="7">
    <source>
        <dbReference type="SAM" id="Phobius"/>
    </source>
</evidence>
<dbReference type="Pfam" id="PF01899">
    <property type="entry name" value="MNHE"/>
    <property type="match status" value="1"/>
</dbReference>
<dbReference type="InterPro" id="IPR002758">
    <property type="entry name" value="Cation_antiport_E"/>
</dbReference>
<evidence type="ECO:0000313" key="8">
    <source>
        <dbReference type="EMBL" id="RKQ72656.1"/>
    </source>
</evidence>
<keyword evidence="6 7" id="KW-0472">Membrane</keyword>
<dbReference type="Proteomes" id="UP000277424">
    <property type="component" value="Unassembled WGS sequence"/>
</dbReference>
<reference evidence="8 9" key="1">
    <citation type="submission" date="2018-10" db="EMBL/GenBank/DDBJ databases">
        <title>Comparative analysis of microorganisms from saline springs in Andes Mountain Range, Colombia.</title>
        <authorList>
            <person name="Rubin E."/>
        </authorList>
    </citation>
    <scope>NUCLEOTIDE SEQUENCE [LARGE SCALE GENOMIC DNA]</scope>
    <source>
        <strain evidence="8 9">USBA 36</strain>
    </source>
</reference>
<organism evidence="8 9">
    <name type="scientific">Oceanibaculum indicum</name>
    <dbReference type="NCBI Taxonomy" id="526216"/>
    <lineage>
        <taxon>Bacteria</taxon>
        <taxon>Pseudomonadati</taxon>
        <taxon>Pseudomonadota</taxon>
        <taxon>Alphaproteobacteria</taxon>
        <taxon>Rhodospirillales</taxon>
        <taxon>Oceanibaculaceae</taxon>
        <taxon>Oceanibaculum</taxon>
    </lineage>
</organism>
<dbReference type="GO" id="GO:0005886">
    <property type="term" value="C:plasma membrane"/>
    <property type="evidence" value="ECO:0007669"/>
    <property type="project" value="UniProtKB-SubCell"/>
</dbReference>
<dbReference type="AlphaFoldDB" id="A0A420WP62"/>
<evidence type="ECO:0000256" key="3">
    <source>
        <dbReference type="ARBA" id="ARBA00022475"/>
    </source>
</evidence>
<dbReference type="PANTHER" id="PTHR34584">
    <property type="entry name" value="NA(+)/H(+) ANTIPORTER SUBUNIT E1"/>
    <property type="match status" value="1"/>
</dbReference>
<comment type="caution">
    <text evidence="8">The sequence shown here is derived from an EMBL/GenBank/DDBJ whole genome shotgun (WGS) entry which is preliminary data.</text>
</comment>
<dbReference type="EMBL" id="RBIG01000001">
    <property type="protein sequence ID" value="RKQ72656.1"/>
    <property type="molecule type" value="Genomic_DNA"/>
</dbReference>
<evidence type="ECO:0000256" key="5">
    <source>
        <dbReference type="ARBA" id="ARBA00022989"/>
    </source>
</evidence>
<gene>
    <name evidence="8" type="ORF">BCL74_0424</name>
</gene>
<dbReference type="RefSeq" id="WP_183077835.1">
    <property type="nucleotide sequence ID" value="NZ_RBIG01000001.1"/>
</dbReference>
<dbReference type="PANTHER" id="PTHR34584:SF1">
    <property type="entry name" value="NA(+)_H(+) ANTIPORTER SUBUNIT E1"/>
    <property type="match status" value="1"/>
</dbReference>
<sequence>MQRYLPHPIMVLILTLLWMVLLNDFSVGGLVLGIILGIGITLLTSRLWPGAPRIASYPKAFAYFFLVLWDIVVANVQVAGLILFKRNADLKPDFISIPLDIRTPEAITLLAGTITMTPGTVSCDLSADGRSLLVHGLNIEDAPATIADIKKRYEARLKEIFE</sequence>
<keyword evidence="4 7" id="KW-0812">Transmembrane</keyword>
<evidence type="ECO:0000256" key="4">
    <source>
        <dbReference type="ARBA" id="ARBA00022692"/>
    </source>
</evidence>
<evidence type="ECO:0000256" key="2">
    <source>
        <dbReference type="ARBA" id="ARBA00006228"/>
    </source>
</evidence>
<name>A0A420WP62_9PROT</name>
<dbReference type="PIRSF" id="PIRSF019239">
    <property type="entry name" value="MrpE"/>
    <property type="match status" value="1"/>
</dbReference>